<dbReference type="EMBL" id="BPLR01005554">
    <property type="protein sequence ID" value="GIY03186.1"/>
    <property type="molecule type" value="Genomic_DNA"/>
</dbReference>
<dbReference type="Proteomes" id="UP001054945">
    <property type="component" value="Unassembled WGS sequence"/>
</dbReference>
<keyword evidence="3" id="KW-1185">Reference proteome</keyword>
<evidence type="ECO:0000313" key="2">
    <source>
        <dbReference type="EMBL" id="GIY03186.1"/>
    </source>
</evidence>
<protein>
    <submittedName>
        <fullName evidence="2">Uncharacterized protein</fullName>
    </submittedName>
</protein>
<name>A0AAV4Q3T6_CAEEX</name>
<proteinExistence type="predicted"/>
<evidence type="ECO:0000256" key="1">
    <source>
        <dbReference type="SAM" id="MobiDB-lite"/>
    </source>
</evidence>
<gene>
    <name evidence="2" type="ORF">CEXT_284311</name>
</gene>
<sequence>MEQVGYSQFIEEVIPNPIQDSSGPARSNIEQSESESPGNSVPRFNTRGKPNCTAFKETRTYNDAILKITAEPQKGLR</sequence>
<evidence type="ECO:0000313" key="3">
    <source>
        <dbReference type="Proteomes" id="UP001054945"/>
    </source>
</evidence>
<comment type="caution">
    <text evidence="2">The sequence shown here is derived from an EMBL/GenBank/DDBJ whole genome shotgun (WGS) entry which is preliminary data.</text>
</comment>
<reference evidence="2 3" key="1">
    <citation type="submission" date="2021-06" db="EMBL/GenBank/DDBJ databases">
        <title>Caerostris extrusa draft genome.</title>
        <authorList>
            <person name="Kono N."/>
            <person name="Arakawa K."/>
        </authorList>
    </citation>
    <scope>NUCLEOTIDE SEQUENCE [LARGE SCALE GENOMIC DNA]</scope>
</reference>
<accession>A0AAV4Q3T6</accession>
<organism evidence="2 3">
    <name type="scientific">Caerostris extrusa</name>
    <name type="common">Bark spider</name>
    <name type="synonym">Caerostris bankana</name>
    <dbReference type="NCBI Taxonomy" id="172846"/>
    <lineage>
        <taxon>Eukaryota</taxon>
        <taxon>Metazoa</taxon>
        <taxon>Ecdysozoa</taxon>
        <taxon>Arthropoda</taxon>
        <taxon>Chelicerata</taxon>
        <taxon>Arachnida</taxon>
        <taxon>Araneae</taxon>
        <taxon>Araneomorphae</taxon>
        <taxon>Entelegynae</taxon>
        <taxon>Araneoidea</taxon>
        <taxon>Araneidae</taxon>
        <taxon>Caerostris</taxon>
    </lineage>
</organism>
<feature type="compositionally biased region" description="Polar residues" evidence="1">
    <location>
        <begin position="18"/>
        <end position="43"/>
    </location>
</feature>
<dbReference type="AlphaFoldDB" id="A0AAV4Q3T6"/>
<feature type="region of interest" description="Disordered" evidence="1">
    <location>
        <begin position="12"/>
        <end position="55"/>
    </location>
</feature>